<dbReference type="AlphaFoldDB" id="A0AAV5ABE3"/>
<proteinExistence type="predicted"/>
<comment type="caution">
    <text evidence="1">The sequence shown here is derived from an EMBL/GenBank/DDBJ whole genome shotgun (WGS) entry which is preliminary data.</text>
</comment>
<dbReference type="Proteomes" id="UP001050691">
    <property type="component" value="Unassembled WGS sequence"/>
</dbReference>
<organism evidence="1 2">
    <name type="scientific">Clathrus columnatus</name>
    <dbReference type="NCBI Taxonomy" id="1419009"/>
    <lineage>
        <taxon>Eukaryota</taxon>
        <taxon>Fungi</taxon>
        <taxon>Dikarya</taxon>
        <taxon>Basidiomycota</taxon>
        <taxon>Agaricomycotina</taxon>
        <taxon>Agaricomycetes</taxon>
        <taxon>Phallomycetidae</taxon>
        <taxon>Phallales</taxon>
        <taxon>Clathraceae</taxon>
        <taxon>Clathrus</taxon>
    </lineage>
</organism>
<evidence type="ECO:0000313" key="1">
    <source>
        <dbReference type="EMBL" id="GJJ11939.1"/>
    </source>
</evidence>
<accession>A0AAV5ABE3</accession>
<protein>
    <submittedName>
        <fullName evidence="1">Uncharacterized protein</fullName>
    </submittedName>
</protein>
<evidence type="ECO:0000313" key="2">
    <source>
        <dbReference type="Proteomes" id="UP001050691"/>
    </source>
</evidence>
<dbReference type="EMBL" id="BPWL01000007">
    <property type="protein sequence ID" value="GJJ11939.1"/>
    <property type="molecule type" value="Genomic_DNA"/>
</dbReference>
<reference evidence="1" key="1">
    <citation type="submission" date="2021-10" db="EMBL/GenBank/DDBJ databases">
        <title>De novo Genome Assembly of Clathrus columnatus (Basidiomycota, Fungi) Using Illumina and Nanopore Sequence Data.</title>
        <authorList>
            <person name="Ogiso-Tanaka E."/>
            <person name="Itagaki H."/>
            <person name="Hosoya T."/>
            <person name="Hosaka K."/>
        </authorList>
    </citation>
    <scope>NUCLEOTIDE SEQUENCE</scope>
    <source>
        <strain evidence="1">MO-923</strain>
    </source>
</reference>
<keyword evidence="2" id="KW-1185">Reference proteome</keyword>
<gene>
    <name evidence="1" type="ORF">Clacol_006177</name>
</gene>
<sequence length="204" mass="23085">MSTHSAAFQTLIDEALLKGIAPGFQAAVFDADQILFNGVSGHPSLPSIEDPKGREMSHSTRNIDHEVIEEFDKPDWPNVKKVMKLRDVRNKITLRMLLIHTADFAAGGGWTRNNRLISTTSKFVITDMPLYIREDGPEEGHAYPPEGMLWTSIRAFVPLLQAMLGRDERILKSEIWERVTKDDLKDRGVIVHNPYMESLIIYAS</sequence>
<name>A0AAV5ABE3_9AGAM</name>
<dbReference type="SUPFAM" id="SSF56601">
    <property type="entry name" value="beta-lactamase/transpeptidase-like"/>
    <property type="match status" value="1"/>
</dbReference>
<dbReference type="InterPro" id="IPR012338">
    <property type="entry name" value="Beta-lactam/transpept-like"/>
</dbReference>